<dbReference type="EMBL" id="JACWUN010000001">
    <property type="protein sequence ID" value="MBD1399215.1"/>
    <property type="molecule type" value="Genomic_DNA"/>
</dbReference>
<keyword evidence="1" id="KW-0472">Membrane</keyword>
<dbReference type="Gene3D" id="1.10.260.40">
    <property type="entry name" value="lambda repressor-like DNA-binding domains"/>
    <property type="match status" value="1"/>
</dbReference>
<keyword evidence="1" id="KW-0812">Transmembrane</keyword>
<dbReference type="AlphaFoldDB" id="A0A8J6QTE1"/>
<dbReference type="CDD" id="cd00093">
    <property type="entry name" value="HTH_XRE"/>
    <property type="match status" value="1"/>
</dbReference>
<dbReference type="InterPro" id="IPR001387">
    <property type="entry name" value="Cro/C1-type_HTH"/>
</dbReference>
<dbReference type="Proteomes" id="UP000632828">
    <property type="component" value="Unassembled WGS sequence"/>
</dbReference>
<dbReference type="PROSITE" id="PS50943">
    <property type="entry name" value="HTH_CROC1"/>
    <property type="match status" value="1"/>
</dbReference>
<keyword evidence="4" id="KW-1185">Reference proteome</keyword>
<evidence type="ECO:0000256" key="1">
    <source>
        <dbReference type="SAM" id="Phobius"/>
    </source>
</evidence>
<evidence type="ECO:0000313" key="3">
    <source>
        <dbReference type="EMBL" id="MBD1399215.1"/>
    </source>
</evidence>
<comment type="caution">
    <text evidence="3">The sequence shown here is derived from an EMBL/GenBank/DDBJ whole genome shotgun (WGS) entry which is preliminary data.</text>
</comment>
<organism evidence="3 4">
    <name type="scientific">Pelovirga terrestris</name>
    <dbReference type="NCBI Taxonomy" id="2771352"/>
    <lineage>
        <taxon>Bacteria</taxon>
        <taxon>Pseudomonadati</taxon>
        <taxon>Thermodesulfobacteriota</taxon>
        <taxon>Desulfuromonadia</taxon>
        <taxon>Geobacterales</taxon>
        <taxon>Geobacteraceae</taxon>
        <taxon>Pelovirga</taxon>
    </lineage>
</organism>
<evidence type="ECO:0000313" key="4">
    <source>
        <dbReference type="Proteomes" id="UP000632828"/>
    </source>
</evidence>
<keyword evidence="1" id="KW-1133">Transmembrane helix</keyword>
<proteinExistence type="predicted"/>
<evidence type="ECO:0000259" key="2">
    <source>
        <dbReference type="PROSITE" id="PS50943"/>
    </source>
</evidence>
<protein>
    <submittedName>
        <fullName evidence="3">Helix-turn-helix transcriptional regulator</fullName>
    </submittedName>
</protein>
<name>A0A8J6QTE1_9BACT</name>
<feature type="domain" description="HTH cro/C1-type" evidence="2">
    <location>
        <begin position="16"/>
        <end position="71"/>
    </location>
</feature>
<dbReference type="InterPro" id="IPR010982">
    <property type="entry name" value="Lambda_DNA-bd_dom_sf"/>
</dbReference>
<accession>A0A8J6QTE1</accession>
<dbReference type="Pfam" id="PF01381">
    <property type="entry name" value="HTH_3"/>
    <property type="match status" value="1"/>
</dbReference>
<dbReference type="SUPFAM" id="SSF47413">
    <property type="entry name" value="lambda repressor-like DNA-binding domains"/>
    <property type="match status" value="1"/>
</dbReference>
<dbReference type="SMART" id="SM00530">
    <property type="entry name" value="HTH_XRE"/>
    <property type="match status" value="1"/>
</dbReference>
<sequence>MMSLDQSSVAVDGTALRRIREEKRLTQLYVSKVVGVTTDTVSRWENNRYPTIRRENAIRLAEALEVELADIIKKDIQIQPVEKKQESRYFDKRFWLVIAVCLMVVFLAWFFISQRRVPFDAQLQARRLLPLHVAPGHELLVQLVISTEIPLKGMILKEEFPPGWQFISSDPEAASVDVATGVARWIFRNPQTLFTVYYRLAVPDDVPMDNVIAVSGELIANPEGQQFVLPVSADQRVSIRPFHWADTNANYVIDDMEILVFSELTENTSELDDEWYLVEQIWHSGSYRWDDDSYRFVPTSEEAPALIGPDIN</sequence>
<gene>
    <name evidence="3" type="ORF">ICT70_00850</name>
</gene>
<feature type="transmembrane region" description="Helical" evidence="1">
    <location>
        <begin position="94"/>
        <end position="112"/>
    </location>
</feature>
<reference evidence="3" key="1">
    <citation type="submission" date="2020-09" db="EMBL/GenBank/DDBJ databases">
        <title>Pelobacter alkaliphilus sp. nov., a novel anaerobic arsenate-reducing bacterium from terrestrial mud volcano.</title>
        <authorList>
            <person name="Khomyakova M.A."/>
            <person name="Merkel A.Y."/>
            <person name="Slobodkin A.I."/>
        </authorList>
    </citation>
    <scope>NUCLEOTIDE SEQUENCE</scope>
    <source>
        <strain evidence="3">M08fum</strain>
    </source>
</reference>
<dbReference type="RefSeq" id="WP_191153488.1">
    <property type="nucleotide sequence ID" value="NZ_JACWUN010000001.1"/>
</dbReference>
<dbReference type="GO" id="GO:0003677">
    <property type="term" value="F:DNA binding"/>
    <property type="evidence" value="ECO:0007669"/>
    <property type="project" value="InterPro"/>
</dbReference>